<protein>
    <submittedName>
        <fullName evidence="2">Uncharacterized protein</fullName>
    </submittedName>
</protein>
<dbReference type="EMBL" id="JASBNA010000002">
    <property type="protein sequence ID" value="KAK7694251.1"/>
    <property type="molecule type" value="Genomic_DNA"/>
</dbReference>
<keyword evidence="3" id="KW-1185">Reference proteome</keyword>
<sequence length="112" mass="11921">MSTLPTPMIGAAESTPLEIPKSRERAPPIAGSPSSVASTSDSGPSEPSTHSSSALPPSSRLWRKLTGRTVSDDKEGIRQKAMNGMSELVKTVSRTRTAPYSRQTLDSIGRRV</sequence>
<proteinExistence type="predicted"/>
<feature type="compositionally biased region" description="Low complexity" evidence="1">
    <location>
        <begin position="40"/>
        <end position="59"/>
    </location>
</feature>
<feature type="region of interest" description="Disordered" evidence="1">
    <location>
        <begin position="1"/>
        <end position="76"/>
    </location>
</feature>
<name>A0AAW0GLD4_9APHY</name>
<dbReference type="AlphaFoldDB" id="A0AAW0GLD4"/>
<evidence type="ECO:0000313" key="2">
    <source>
        <dbReference type="EMBL" id="KAK7694251.1"/>
    </source>
</evidence>
<evidence type="ECO:0000313" key="3">
    <source>
        <dbReference type="Proteomes" id="UP001385951"/>
    </source>
</evidence>
<gene>
    <name evidence="2" type="ORF">QCA50_001431</name>
</gene>
<accession>A0AAW0GLD4</accession>
<evidence type="ECO:0000256" key="1">
    <source>
        <dbReference type="SAM" id="MobiDB-lite"/>
    </source>
</evidence>
<organism evidence="2 3">
    <name type="scientific">Cerrena zonata</name>
    <dbReference type="NCBI Taxonomy" id="2478898"/>
    <lineage>
        <taxon>Eukaryota</taxon>
        <taxon>Fungi</taxon>
        <taxon>Dikarya</taxon>
        <taxon>Basidiomycota</taxon>
        <taxon>Agaricomycotina</taxon>
        <taxon>Agaricomycetes</taxon>
        <taxon>Polyporales</taxon>
        <taxon>Cerrenaceae</taxon>
        <taxon>Cerrena</taxon>
    </lineage>
</organism>
<reference evidence="2 3" key="1">
    <citation type="submission" date="2022-09" db="EMBL/GenBank/DDBJ databases">
        <authorList>
            <person name="Palmer J.M."/>
        </authorList>
    </citation>
    <scope>NUCLEOTIDE SEQUENCE [LARGE SCALE GENOMIC DNA]</scope>
    <source>
        <strain evidence="2 3">DSM 7382</strain>
    </source>
</reference>
<dbReference type="Proteomes" id="UP001385951">
    <property type="component" value="Unassembled WGS sequence"/>
</dbReference>
<comment type="caution">
    <text evidence="2">The sequence shown here is derived from an EMBL/GenBank/DDBJ whole genome shotgun (WGS) entry which is preliminary data.</text>
</comment>